<keyword evidence="2" id="KW-1185">Reference proteome</keyword>
<sequence>MPGRIQQDGQPFIGHRLIHRNGRAETTQPGYRGFRVVGVEFQVHLHTDVG</sequence>
<protein>
    <submittedName>
        <fullName evidence="1">Uncharacterized protein</fullName>
    </submittedName>
</protein>
<reference evidence="1 2" key="1">
    <citation type="submission" date="2016-10" db="EMBL/GenBank/DDBJ databases">
        <authorList>
            <person name="de Groot N.N."/>
        </authorList>
    </citation>
    <scope>NUCLEOTIDE SEQUENCE [LARGE SCALE GENOMIC DNA]</scope>
    <source>
        <strain evidence="1 2">CGMCC 4.3143</strain>
    </source>
</reference>
<dbReference type="AlphaFoldDB" id="A0A1G8EFH8"/>
<gene>
    <name evidence="1" type="ORF">SAMN05216377_13513</name>
</gene>
<proteinExistence type="predicted"/>
<dbReference type="Proteomes" id="UP000198967">
    <property type="component" value="Unassembled WGS sequence"/>
</dbReference>
<evidence type="ECO:0000313" key="1">
    <source>
        <dbReference type="EMBL" id="SDH68658.1"/>
    </source>
</evidence>
<evidence type="ECO:0000313" key="2">
    <source>
        <dbReference type="Proteomes" id="UP000198967"/>
    </source>
</evidence>
<organism evidence="1 2">
    <name type="scientific">Pseudonocardia oroxyli</name>
    <dbReference type="NCBI Taxonomy" id="366584"/>
    <lineage>
        <taxon>Bacteria</taxon>
        <taxon>Bacillati</taxon>
        <taxon>Actinomycetota</taxon>
        <taxon>Actinomycetes</taxon>
        <taxon>Pseudonocardiales</taxon>
        <taxon>Pseudonocardiaceae</taxon>
        <taxon>Pseudonocardia</taxon>
    </lineage>
</organism>
<name>A0A1G8EFH8_PSEOR</name>
<dbReference type="EMBL" id="FNBE01000035">
    <property type="protein sequence ID" value="SDH68658.1"/>
    <property type="molecule type" value="Genomic_DNA"/>
</dbReference>
<accession>A0A1G8EFH8</accession>